<feature type="binding site" evidence="7">
    <location>
        <begin position="3"/>
        <end position="14"/>
    </location>
    <ligand>
        <name>NAD(+)</name>
        <dbReference type="ChEBI" id="CHEBI:57540"/>
    </ligand>
</feature>
<evidence type="ECO:0000313" key="11">
    <source>
        <dbReference type="Proteomes" id="UP000019102"/>
    </source>
</evidence>
<dbReference type="PRINTS" id="PR00084">
    <property type="entry name" value="MTLDHDRGNASE"/>
</dbReference>
<dbReference type="SUPFAM" id="SSF48179">
    <property type="entry name" value="6-phosphogluconate dehydrogenase C-terminal domain-like"/>
    <property type="match status" value="1"/>
</dbReference>
<comment type="caution">
    <text evidence="10">The sequence shown here is derived from an EMBL/GenBank/DDBJ whole genome shotgun (WGS) entry which is preliminary data.</text>
</comment>
<dbReference type="SUPFAM" id="SSF51735">
    <property type="entry name" value="NAD(P)-binding Rossmann-fold domains"/>
    <property type="match status" value="1"/>
</dbReference>
<dbReference type="Pfam" id="PF01232">
    <property type="entry name" value="Mannitol_dh"/>
    <property type="match status" value="1"/>
</dbReference>
<feature type="domain" description="Mannitol dehydrogenase N-terminal" evidence="8">
    <location>
        <begin position="2"/>
        <end position="196"/>
    </location>
</feature>
<keyword evidence="4 7" id="KW-0560">Oxidoreductase</keyword>
<dbReference type="eggNOG" id="COG0246">
    <property type="taxonomic scope" value="Bacteria"/>
</dbReference>
<evidence type="ECO:0000256" key="6">
    <source>
        <dbReference type="ARBA" id="ARBA00048615"/>
    </source>
</evidence>
<dbReference type="GO" id="GO:0008926">
    <property type="term" value="F:mannitol-1-phosphate 5-dehydrogenase activity"/>
    <property type="evidence" value="ECO:0007669"/>
    <property type="project" value="UniProtKB-UniRule"/>
</dbReference>
<dbReference type="HAMAP" id="MF_00196">
    <property type="entry name" value="Mannitol_dehydrog"/>
    <property type="match status" value="1"/>
</dbReference>
<dbReference type="InterPro" id="IPR013118">
    <property type="entry name" value="Mannitol_DH_C"/>
</dbReference>
<evidence type="ECO:0000256" key="3">
    <source>
        <dbReference type="ARBA" id="ARBA00016219"/>
    </source>
</evidence>
<dbReference type="Gene3D" id="1.10.1040.10">
    <property type="entry name" value="N-(1-d-carboxylethyl)-l-norvaline Dehydrogenase, domain 2"/>
    <property type="match status" value="1"/>
</dbReference>
<feature type="domain" description="Mannitol dehydrogenase C-terminal" evidence="9">
    <location>
        <begin position="204"/>
        <end position="364"/>
    </location>
</feature>
<dbReference type="AlphaFoldDB" id="W4VF90"/>
<reference evidence="10 11" key="1">
    <citation type="journal article" date="2014" name="Genome Announc.">
        <title>Draft Genome Sequence of the Boron-Tolerant and Moderately Halotolerant Bacterium Gracilibacillus boraciitolerans JCM 21714T.</title>
        <authorList>
            <person name="Ahmed I."/>
            <person name="Oshima K."/>
            <person name="Suda W."/>
            <person name="Kitamura K."/>
            <person name="Iida T."/>
            <person name="Ohmori Y."/>
            <person name="Fujiwara T."/>
            <person name="Hattori M."/>
            <person name="Ohkuma M."/>
        </authorList>
    </citation>
    <scope>NUCLEOTIDE SEQUENCE [LARGE SCALE GENOMIC DNA]</scope>
    <source>
        <strain evidence="10 11">JCM 21714</strain>
    </source>
</reference>
<gene>
    <name evidence="7" type="primary">mtlD</name>
    <name evidence="10" type="ORF">JCM21714_1051</name>
</gene>
<comment type="catalytic activity">
    <reaction evidence="6 7">
        <text>D-mannitol 1-phosphate + NAD(+) = beta-D-fructose 6-phosphate + NADH + H(+)</text>
        <dbReference type="Rhea" id="RHEA:19661"/>
        <dbReference type="ChEBI" id="CHEBI:15378"/>
        <dbReference type="ChEBI" id="CHEBI:57540"/>
        <dbReference type="ChEBI" id="CHEBI:57634"/>
        <dbReference type="ChEBI" id="CHEBI:57945"/>
        <dbReference type="ChEBI" id="CHEBI:61381"/>
        <dbReference type="EC" id="1.1.1.17"/>
    </reaction>
</comment>
<evidence type="ECO:0000259" key="8">
    <source>
        <dbReference type="Pfam" id="PF01232"/>
    </source>
</evidence>
<name>W4VF90_9BACI</name>
<proteinExistence type="inferred from homology"/>
<evidence type="ECO:0000256" key="2">
    <source>
        <dbReference type="ARBA" id="ARBA00012939"/>
    </source>
</evidence>
<dbReference type="PANTHER" id="PTHR30524">
    <property type="entry name" value="MANNITOL-1-PHOSPHATE 5-DEHYDROGENASE"/>
    <property type="match status" value="1"/>
</dbReference>
<protein>
    <recommendedName>
        <fullName evidence="3 7">Mannitol-1-phosphate 5-dehydrogenase</fullName>
        <ecNumber evidence="2 7">1.1.1.17</ecNumber>
    </recommendedName>
</protein>
<evidence type="ECO:0000259" key="9">
    <source>
        <dbReference type="Pfam" id="PF08125"/>
    </source>
</evidence>
<dbReference type="OrthoDB" id="271711at2"/>
<dbReference type="Proteomes" id="UP000019102">
    <property type="component" value="Unassembled WGS sequence"/>
</dbReference>
<accession>W4VF90</accession>
<sequence>MLAVHFGAGNIGRGFIGALLCDAGYHTTFIDVNKEIIDEINEKKQYRVILADQNQEEIVVDNISGINSIEEPQQVADTIARADIVTAAVGPTVLPIIAKNIAEGLLKRVETTTKPINIIACENMVGGSSLLREKILELLPEEKRVLIDEIAGFPNSAVDRIVPNQTNEQLLTVAVEPYYEWAVEKPAFKGEVPKINGGVTYVEDLKPYIERKLYTVNAGHAAAAYLGNMYGYQKIEEAVQDDRVQTIINRALKETGDVLITLYHFDKTEHDHYRNKIIGRFTNPYLSDEVTRVGGRGPIRKLGANDRLIGPARQYVEQFQHAPENLSKVIAAALKYENREDPEAVTLQEMIKEKGYQRTLEEITGLAADHPVITTVLKHL</sequence>
<evidence type="ECO:0000256" key="5">
    <source>
        <dbReference type="ARBA" id="ARBA00023027"/>
    </source>
</evidence>
<dbReference type="InterPro" id="IPR036291">
    <property type="entry name" value="NAD(P)-bd_dom_sf"/>
</dbReference>
<dbReference type="GO" id="GO:0005829">
    <property type="term" value="C:cytosol"/>
    <property type="evidence" value="ECO:0007669"/>
    <property type="project" value="TreeGrafter"/>
</dbReference>
<evidence type="ECO:0000313" key="10">
    <source>
        <dbReference type="EMBL" id="GAE92070.1"/>
    </source>
</evidence>
<dbReference type="InterPro" id="IPR000669">
    <property type="entry name" value="Mannitol_DH"/>
</dbReference>
<comment type="similarity">
    <text evidence="1 7">Belongs to the mannitol dehydrogenase family.</text>
</comment>
<dbReference type="InterPro" id="IPR023028">
    <property type="entry name" value="Mannitol_1_phos_5_DH"/>
</dbReference>
<dbReference type="InterPro" id="IPR013131">
    <property type="entry name" value="Mannitol_DH_N"/>
</dbReference>
<evidence type="ECO:0000256" key="1">
    <source>
        <dbReference type="ARBA" id="ARBA00006541"/>
    </source>
</evidence>
<evidence type="ECO:0000256" key="7">
    <source>
        <dbReference type="HAMAP-Rule" id="MF_00196"/>
    </source>
</evidence>
<dbReference type="Gene3D" id="3.40.50.720">
    <property type="entry name" value="NAD(P)-binding Rossmann-like Domain"/>
    <property type="match status" value="1"/>
</dbReference>
<dbReference type="PANTHER" id="PTHR30524:SF0">
    <property type="entry name" value="ALTRONATE OXIDOREDUCTASE-RELATED"/>
    <property type="match status" value="1"/>
</dbReference>
<dbReference type="EC" id="1.1.1.17" evidence="2 7"/>
<evidence type="ECO:0000256" key="4">
    <source>
        <dbReference type="ARBA" id="ARBA00023002"/>
    </source>
</evidence>
<dbReference type="NCBIfam" id="NF002647">
    <property type="entry name" value="PRK02318.1-3"/>
    <property type="match status" value="1"/>
</dbReference>
<dbReference type="NCBIfam" id="NF002646">
    <property type="entry name" value="PRK02318.1-2"/>
    <property type="match status" value="1"/>
</dbReference>
<dbReference type="NCBIfam" id="NF002652">
    <property type="entry name" value="PRK02318.2-5"/>
    <property type="match status" value="1"/>
</dbReference>
<organism evidence="10 11">
    <name type="scientific">Gracilibacillus boraciitolerans JCM 21714</name>
    <dbReference type="NCBI Taxonomy" id="1298598"/>
    <lineage>
        <taxon>Bacteria</taxon>
        <taxon>Bacillati</taxon>
        <taxon>Bacillota</taxon>
        <taxon>Bacilli</taxon>
        <taxon>Bacillales</taxon>
        <taxon>Bacillaceae</taxon>
        <taxon>Gracilibacillus</taxon>
    </lineage>
</organism>
<dbReference type="InterPro" id="IPR008927">
    <property type="entry name" value="6-PGluconate_DH-like_C_sf"/>
</dbReference>
<keyword evidence="5 7" id="KW-0520">NAD</keyword>
<dbReference type="InterPro" id="IPR013328">
    <property type="entry name" value="6PGD_dom2"/>
</dbReference>
<dbReference type="GO" id="GO:0019592">
    <property type="term" value="P:mannitol catabolic process"/>
    <property type="evidence" value="ECO:0007669"/>
    <property type="project" value="TreeGrafter"/>
</dbReference>
<dbReference type="Pfam" id="PF08125">
    <property type="entry name" value="Mannitol_dh_C"/>
    <property type="match status" value="1"/>
</dbReference>
<dbReference type="EMBL" id="BAVS01000003">
    <property type="protein sequence ID" value="GAE92070.1"/>
    <property type="molecule type" value="Genomic_DNA"/>
</dbReference>
<dbReference type="RefSeq" id="WP_035722026.1">
    <property type="nucleotide sequence ID" value="NZ_BAVS01000003.1"/>
</dbReference>
<dbReference type="NCBIfam" id="NF002649">
    <property type="entry name" value="PRK02318.2-1"/>
    <property type="match status" value="1"/>
</dbReference>
<dbReference type="STRING" id="1298598.JCM21714_1051"/>
<keyword evidence="11" id="KW-1185">Reference proteome</keyword>